<keyword evidence="1" id="KW-0175">Coiled coil</keyword>
<dbReference type="PANTHER" id="PTHR46934:SF8">
    <property type="entry name" value="OS06G0481800 PROTEIN"/>
    <property type="match status" value="1"/>
</dbReference>
<dbReference type="Pfam" id="PF12776">
    <property type="entry name" value="Myb_DNA-bind_3"/>
    <property type="match status" value="1"/>
</dbReference>
<dbReference type="InterPro" id="IPR024752">
    <property type="entry name" value="Myb/SANT-like_dom"/>
</dbReference>
<reference evidence="3 4" key="1">
    <citation type="submission" date="2019-11" db="EMBL/GenBank/DDBJ databases">
        <title>Whole genome sequence of Oryza granulata.</title>
        <authorList>
            <person name="Li W."/>
        </authorList>
    </citation>
    <scope>NUCLEOTIDE SEQUENCE [LARGE SCALE GENOMIC DNA]</scope>
    <source>
        <strain evidence="4">cv. Menghai</strain>
        <tissue evidence="3">Leaf</tissue>
    </source>
</reference>
<feature type="coiled-coil region" evidence="1">
    <location>
        <begin position="183"/>
        <end position="210"/>
    </location>
</feature>
<dbReference type="OrthoDB" id="690950at2759"/>
<sequence>MNKQQIQDKEKELKRDYRLLKEARKQSGASWDHQRCMIIADDAVWQNIIKSNEKVKKFSKNKSFPLFESLGELYDGQTAEGNMNFTSIEPSQQAILTQLDNGDEYVETRDSFPDVNYVVNDDVSTEVQDEEHAMEHETQSSYIRTTLRANGEKIVKKTKSTPRERVEKAVKRTKRSDVVDMMASYLEIRKKQSEEEAAALSREREEAKMREEASKVDDCSIKSCISVVEVMEELSNEEKDKSFGVFKDSQNREIFMSAGHVTRLMWLKTMLDLIRMGLELWNMVVLMEF</sequence>
<gene>
    <name evidence="3" type="ORF">E2562_007683</name>
</gene>
<evidence type="ECO:0000259" key="2">
    <source>
        <dbReference type="Pfam" id="PF12776"/>
    </source>
</evidence>
<protein>
    <recommendedName>
        <fullName evidence="2">Myb/SANT-like domain-containing protein</fullName>
    </recommendedName>
</protein>
<dbReference type="Proteomes" id="UP000479710">
    <property type="component" value="Unassembled WGS sequence"/>
</dbReference>
<comment type="caution">
    <text evidence="3">The sequence shown here is derived from an EMBL/GenBank/DDBJ whole genome shotgun (WGS) entry which is preliminary data.</text>
</comment>
<evidence type="ECO:0000313" key="4">
    <source>
        <dbReference type="Proteomes" id="UP000479710"/>
    </source>
</evidence>
<dbReference type="AlphaFoldDB" id="A0A6G1EG79"/>
<dbReference type="EMBL" id="SPHZ02000003">
    <property type="protein sequence ID" value="KAF0923820.1"/>
    <property type="molecule type" value="Genomic_DNA"/>
</dbReference>
<organism evidence="3 4">
    <name type="scientific">Oryza meyeriana var. granulata</name>
    <dbReference type="NCBI Taxonomy" id="110450"/>
    <lineage>
        <taxon>Eukaryota</taxon>
        <taxon>Viridiplantae</taxon>
        <taxon>Streptophyta</taxon>
        <taxon>Embryophyta</taxon>
        <taxon>Tracheophyta</taxon>
        <taxon>Spermatophyta</taxon>
        <taxon>Magnoliopsida</taxon>
        <taxon>Liliopsida</taxon>
        <taxon>Poales</taxon>
        <taxon>Poaceae</taxon>
        <taxon>BOP clade</taxon>
        <taxon>Oryzoideae</taxon>
        <taxon>Oryzeae</taxon>
        <taxon>Oryzinae</taxon>
        <taxon>Oryza</taxon>
        <taxon>Oryza meyeriana</taxon>
    </lineage>
</organism>
<keyword evidence="4" id="KW-1185">Reference proteome</keyword>
<name>A0A6G1EG79_9ORYZ</name>
<evidence type="ECO:0000313" key="3">
    <source>
        <dbReference type="EMBL" id="KAF0923820.1"/>
    </source>
</evidence>
<proteinExistence type="predicted"/>
<dbReference type="PANTHER" id="PTHR46934">
    <property type="entry name" value="MYB_DNA-BIND_3 DOMAIN-CONTAINING PROTEIN-RELATED"/>
    <property type="match status" value="1"/>
</dbReference>
<feature type="domain" description="Myb/SANT-like" evidence="2">
    <location>
        <begin position="2"/>
        <end position="47"/>
    </location>
</feature>
<accession>A0A6G1EG79</accession>
<evidence type="ECO:0000256" key="1">
    <source>
        <dbReference type="SAM" id="Coils"/>
    </source>
</evidence>